<feature type="transmembrane region" description="Helical" evidence="5">
    <location>
        <begin position="63"/>
        <end position="83"/>
    </location>
</feature>
<feature type="transmembrane region" description="Helical" evidence="5">
    <location>
        <begin position="26"/>
        <end position="51"/>
    </location>
</feature>
<dbReference type="Pfam" id="PF02361">
    <property type="entry name" value="CbiQ"/>
    <property type="match status" value="1"/>
</dbReference>
<dbReference type="AlphaFoldDB" id="W8T761"/>
<keyword evidence="4 5" id="KW-0472">Membrane</keyword>
<dbReference type="PANTHER" id="PTHR43723">
    <property type="entry name" value="COBALT TRANSPORT PROTEIN CBIQ"/>
    <property type="match status" value="1"/>
</dbReference>
<dbReference type="PANTHER" id="PTHR43723:SF1">
    <property type="entry name" value="COBALT TRANSPORT PROTEIN CBIQ"/>
    <property type="match status" value="1"/>
</dbReference>
<evidence type="ECO:0000256" key="1">
    <source>
        <dbReference type="ARBA" id="ARBA00004141"/>
    </source>
</evidence>
<feature type="transmembrane region" description="Helical" evidence="5">
    <location>
        <begin position="214"/>
        <end position="231"/>
    </location>
</feature>
<accession>W8T761</accession>
<comment type="subcellular location">
    <subcellularLocation>
        <location evidence="1">Membrane</location>
        <topology evidence="1">Multi-pass membrane protein</topology>
    </subcellularLocation>
</comment>
<dbReference type="OrthoDB" id="1936150at2"/>
<keyword evidence="3 5" id="KW-1133">Transmembrane helix</keyword>
<evidence type="ECO:0000256" key="4">
    <source>
        <dbReference type="ARBA" id="ARBA00023136"/>
    </source>
</evidence>
<dbReference type="GO" id="GO:0006824">
    <property type="term" value="P:cobalt ion transport"/>
    <property type="evidence" value="ECO:0007669"/>
    <property type="project" value="TreeGrafter"/>
</dbReference>
<sequence length="232" mass="25041">MLRLIIAFAAQSSISSVNPLQKAALFLLPVVLLGFSSGASAPAAYCVASALSMHIFFRSPLRIVATFTSGMLIFTLLTSLALLADYGPLYVAALVAKSVAGMLSILLFSLHTPMDDLLCSLSKFGALKDLCDIAKSTLRFLILIEDELRVMTFAAKSRNGFGSFKKSISTTGKIAGLLFVNTMRRWGDIKCATDSRCYKGIIPYAPKNFKFSKALLLLGIIYNAGLLATLFM</sequence>
<evidence type="ECO:0000256" key="5">
    <source>
        <dbReference type="SAM" id="Phobius"/>
    </source>
</evidence>
<dbReference type="PATRIC" id="fig|1286171.3.peg.2245"/>
<evidence type="ECO:0000256" key="3">
    <source>
        <dbReference type="ARBA" id="ARBA00022989"/>
    </source>
</evidence>
<keyword evidence="6" id="KW-0614">Plasmid</keyword>
<dbReference type="CDD" id="cd16914">
    <property type="entry name" value="EcfT"/>
    <property type="match status" value="1"/>
</dbReference>
<evidence type="ECO:0000313" key="7">
    <source>
        <dbReference type="Proteomes" id="UP000019591"/>
    </source>
</evidence>
<gene>
    <name evidence="6" type="primary">cbiQ</name>
    <name evidence="6" type="ORF">EAL2_808p00670</name>
</gene>
<evidence type="ECO:0000313" key="6">
    <source>
        <dbReference type="EMBL" id="AHM57574.1"/>
    </source>
</evidence>
<geneLocation type="plasmid" evidence="6 7">
    <name>EAL2_808p</name>
</geneLocation>
<keyword evidence="7" id="KW-1185">Reference proteome</keyword>
<feature type="transmembrane region" description="Helical" evidence="5">
    <location>
        <begin position="89"/>
        <end position="110"/>
    </location>
</feature>
<protein>
    <submittedName>
        <fullName evidence="6">ABC-type cobalt transport system, permease component CbiQ</fullName>
    </submittedName>
</protein>
<dbReference type="EMBL" id="CP007453">
    <property type="protein sequence ID" value="AHM57574.1"/>
    <property type="molecule type" value="Genomic_DNA"/>
</dbReference>
<dbReference type="KEGG" id="eac:EAL2_808p00670"/>
<organism evidence="6 7">
    <name type="scientific">Peptoclostridium acidaminophilum DSM 3953</name>
    <dbReference type="NCBI Taxonomy" id="1286171"/>
    <lineage>
        <taxon>Bacteria</taxon>
        <taxon>Bacillati</taxon>
        <taxon>Bacillota</taxon>
        <taxon>Clostridia</taxon>
        <taxon>Peptostreptococcales</taxon>
        <taxon>Peptoclostridiaceae</taxon>
        <taxon>Peptoclostridium</taxon>
    </lineage>
</organism>
<dbReference type="RefSeq" id="WP_051489232.1">
    <property type="nucleotide sequence ID" value="NZ_CP007453.1"/>
</dbReference>
<keyword evidence="2 5" id="KW-0812">Transmembrane</keyword>
<dbReference type="eggNOG" id="COG0619">
    <property type="taxonomic scope" value="Bacteria"/>
</dbReference>
<name>W8T761_PEPAC</name>
<proteinExistence type="predicted"/>
<dbReference type="InterPro" id="IPR052770">
    <property type="entry name" value="Cobalt_transport_CbiQ"/>
</dbReference>
<evidence type="ECO:0000256" key="2">
    <source>
        <dbReference type="ARBA" id="ARBA00022692"/>
    </source>
</evidence>
<reference evidence="6 7" key="1">
    <citation type="journal article" date="2014" name="Genome Announc.">
        <title>Complete Genome Sequence of Amino Acid-Utilizing Eubacterium acidaminophilum al-2 (DSM 3953).</title>
        <authorList>
            <person name="Poehlein A."/>
            <person name="Andreesen J.R."/>
            <person name="Daniel R."/>
        </authorList>
    </citation>
    <scope>NUCLEOTIDE SEQUENCE [LARGE SCALE GENOMIC DNA]</scope>
    <source>
        <strain evidence="6 7">DSM 3953</strain>
        <plasmid evidence="7">Plasmid EAL2_808p</plasmid>
    </source>
</reference>
<dbReference type="Proteomes" id="UP000019591">
    <property type="component" value="Plasmid EAL2_808p"/>
</dbReference>
<dbReference type="GO" id="GO:0043190">
    <property type="term" value="C:ATP-binding cassette (ABC) transporter complex"/>
    <property type="evidence" value="ECO:0007669"/>
    <property type="project" value="TreeGrafter"/>
</dbReference>
<dbReference type="InterPro" id="IPR003339">
    <property type="entry name" value="ABC/ECF_trnsptr_transmembrane"/>
</dbReference>
<dbReference type="HOGENOM" id="CLU_103668_0_0_9"/>